<evidence type="ECO:0000259" key="4">
    <source>
        <dbReference type="Pfam" id="PF22181"/>
    </source>
</evidence>
<dbReference type="Pfam" id="PF00535">
    <property type="entry name" value="Glycos_transf_2"/>
    <property type="match status" value="1"/>
</dbReference>
<feature type="domain" description="TarS C-terminal" evidence="3">
    <location>
        <begin position="354"/>
        <end position="488"/>
    </location>
</feature>
<dbReference type="Proteomes" id="UP000265541">
    <property type="component" value="Unassembled WGS sequence"/>
</dbReference>
<proteinExistence type="inferred from homology"/>
<dbReference type="PANTHER" id="PTHR22916:SF3">
    <property type="entry name" value="UDP-GLCNAC:BETAGAL BETA-1,3-N-ACETYLGLUCOSAMINYLTRANSFERASE-LIKE PROTEIN 1"/>
    <property type="match status" value="1"/>
</dbReference>
<comment type="similarity">
    <text evidence="1">Belongs to the glycosyltransferase 2 family.</text>
</comment>
<feature type="domain" description="Glycosyltransferase 2-like" evidence="2">
    <location>
        <begin position="4"/>
        <end position="135"/>
    </location>
</feature>
<dbReference type="InterPro" id="IPR054028">
    <property type="entry name" value="TarS/TarP_linker"/>
</dbReference>
<dbReference type="RefSeq" id="WP_119484030.1">
    <property type="nucleotide sequence ID" value="NZ_QYJN01000001.1"/>
</dbReference>
<organism evidence="5 6">
    <name type="scientific">Staphylococcus gallinarum</name>
    <dbReference type="NCBI Taxonomy" id="1293"/>
    <lineage>
        <taxon>Bacteria</taxon>
        <taxon>Bacillati</taxon>
        <taxon>Bacillota</taxon>
        <taxon>Bacilli</taxon>
        <taxon>Bacillales</taxon>
        <taxon>Staphylococcaceae</taxon>
        <taxon>Staphylococcus</taxon>
    </lineage>
</organism>
<dbReference type="AlphaFoldDB" id="A0A3A0W695"/>
<dbReference type="SUPFAM" id="SSF53448">
    <property type="entry name" value="Nucleotide-diphospho-sugar transferases"/>
    <property type="match status" value="1"/>
</dbReference>
<keyword evidence="5" id="KW-0808">Transferase</keyword>
<dbReference type="InterPro" id="IPR041038">
    <property type="entry name" value="TarS_C1"/>
</dbReference>
<dbReference type="Gene3D" id="3.90.550.10">
    <property type="entry name" value="Spore Coat Polysaccharide Biosynthesis Protein SpsA, Chain A"/>
    <property type="match status" value="1"/>
</dbReference>
<comment type="caution">
    <text evidence="5">The sequence shown here is derived from an EMBL/GenBank/DDBJ whole genome shotgun (WGS) entry which is preliminary data.</text>
</comment>
<sequence>MKFSVIVPSYNSERYIAELLDSLKNQTIDKQQYEVLLVDDCSTDRTLDIAKSYQDKMNLTIKRLEQNSGGPGKPRNTALKIAQGEFVFFVDSDDYIHKDTLKDVNKFIELNHDDVILVKMEGVNGRGVPKSMFTETNGDVVIENSRIIYTLSPTKFYRTALLRAHDIYFPEHIRSAEDQVFTMQAYVNASKIGVLADKSYYYATRREGEHMSAAYVTPKDYYQTMRLIVRAIKESQTLNNNDKVLRIFVERHFSFSRTTRFSLRIAHDKQAEWMDAIGDFIREIPERIDQSVNDNLKPLLYYARKKDLSHYQKVEAGYQTGEIYDIKAHKNSLTLQFGEGEPYFHFENAIKPDIKMTDFTFDEKGFNLEIEYLKTLINPNQLASKIQLKLISRNKKEFIYVPLTVNDATRFKFNISLNALIPYLLKERTWDLFLEMRIDQMTITKRIGNKRSQYRYDRETSTIIENDKKYYRFTPYFTKDFDNLSFYIIENKLTQMLKPKLIGKQQIQLECLEFNYILKEGLATIKSDAALALGYLSMNKERQTFNYQIEIPDKVKVKNLKEPFNIELADLSLEF</sequence>
<feature type="domain" description="TarS/TarP linker" evidence="4">
    <location>
        <begin position="218"/>
        <end position="313"/>
    </location>
</feature>
<dbReference type="EMBL" id="QYJN01000001">
    <property type="protein sequence ID" value="RIP37217.1"/>
    <property type="molecule type" value="Genomic_DNA"/>
</dbReference>
<dbReference type="InterPro" id="IPR029044">
    <property type="entry name" value="Nucleotide-diphossugar_trans"/>
</dbReference>
<evidence type="ECO:0000256" key="1">
    <source>
        <dbReference type="ARBA" id="ARBA00006739"/>
    </source>
</evidence>
<gene>
    <name evidence="5" type="ORF">BUZ14_01320</name>
</gene>
<dbReference type="InterPro" id="IPR001173">
    <property type="entry name" value="Glyco_trans_2-like"/>
</dbReference>
<dbReference type="OrthoDB" id="396512at2"/>
<evidence type="ECO:0000313" key="5">
    <source>
        <dbReference type="EMBL" id="RIP37217.1"/>
    </source>
</evidence>
<dbReference type="GO" id="GO:0016758">
    <property type="term" value="F:hexosyltransferase activity"/>
    <property type="evidence" value="ECO:0007669"/>
    <property type="project" value="UniProtKB-ARBA"/>
</dbReference>
<dbReference type="PANTHER" id="PTHR22916">
    <property type="entry name" value="GLYCOSYLTRANSFERASE"/>
    <property type="match status" value="1"/>
</dbReference>
<reference evidence="5 6" key="1">
    <citation type="journal article" date="2016" name="Front. Microbiol.">
        <title>Comprehensive Phylogenetic Analysis of Bovine Non-aureus Staphylococci Species Based on Whole-Genome Sequencing.</title>
        <authorList>
            <person name="Naushad S."/>
            <person name="Barkema H.W."/>
            <person name="Luby C."/>
            <person name="Condas L.A."/>
            <person name="Nobrega D.B."/>
            <person name="Carson D.A."/>
            <person name="De Buck J."/>
        </authorList>
    </citation>
    <scope>NUCLEOTIDE SEQUENCE [LARGE SCALE GENOMIC DNA]</scope>
    <source>
        <strain evidence="5 6">SNUC 4781</strain>
    </source>
</reference>
<evidence type="ECO:0000313" key="6">
    <source>
        <dbReference type="Proteomes" id="UP000265541"/>
    </source>
</evidence>
<dbReference type="CDD" id="cd00761">
    <property type="entry name" value="Glyco_tranf_GTA_type"/>
    <property type="match status" value="1"/>
</dbReference>
<dbReference type="Pfam" id="PF22181">
    <property type="entry name" value="TarS_linker"/>
    <property type="match status" value="1"/>
</dbReference>
<accession>A0A3A0W695</accession>
<protein>
    <submittedName>
        <fullName evidence="5">Glycosyltransferase family 2 protein</fullName>
    </submittedName>
</protein>
<evidence type="ECO:0000259" key="3">
    <source>
        <dbReference type="Pfam" id="PF18674"/>
    </source>
</evidence>
<name>A0A3A0W695_STAGA</name>
<dbReference type="Pfam" id="PF18674">
    <property type="entry name" value="TarS_C1"/>
    <property type="match status" value="1"/>
</dbReference>
<evidence type="ECO:0000259" key="2">
    <source>
        <dbReference type="Pfam" id="PF00535"/>
    </source>
</evidence>